<dbReference type="InterPro" id="IPR022781">
    <property type="entry name" value="Flagellar_biosynth_FliO"/>
</dbReference>
<dbReference type="EMBL" id="VTEV01000001">
    <property type="protein sequence ID" value="TYS70586.1"/>
    <property type="molecule type" value="Genomic_DNA"/>
</dbReference>
<evidence type="ECO:0000256" key="5">
    <source>
        <dbReference type="ARBA" id="ARBA00023136"/>
    </source>
</evidence>
<evidence type="ECO:0000256" key="2">
    <source>
        <dbReference type="ARBA" id="ARBA00022475"/>
    </source>
</evidence>
<dbReference type="Proteomes" id="UP000322524">
    <property type="component" value="Unassembled WGS sequence"/>
</dbReference>
<comment type="subcellular location">
    <subcellularLocation>
        <location evidence="1">Cell membrane</location>
    </subcellularLocation>
</comment>
<dbReference type="AlphaFoldDB" id="A0A5D4T8N7"/>
<feature type="signal peptide" evidence="8">
    <location>
        <begin position="1"/>
        <end position="25"/>
    </location>
</feature>
<evidence type="ECO:0000256" key="6">
    <source>
        <dbReference type="SAM" id="MobiDB-lite"/>
    </source>
</evidence>
<gene>
    <name evidence="9" type="ORF">FZC76_01465</name>
</gene>
<keyword evidence="4 7" id="KW-1133">Transmembrane helix</keyword>
<keyword evidence="9" id="KW-0966">Cell projection</keyword>
<feature type="chain" id="PRO_5022925870" evidence="8">
    <location>
        <begin position="26"/>
        <end position="218"/>
    </location>
</feature>
<keyword evidence="8" id="KW-0732">Signal</keyword>
<keyword evidence="9" id="KW-0282">Flagellum</keyword>
<evidence type="ECO:0000313" key="10">
    <source>
        <dbReference type="Proteomes" id="UP000322524"/>
    </source>
</evidence>
<name>A0A5D4T8N7_9BACI</name>
<evidence type="ECO:0000256" key="4">
    <source>
        <dbReference type="ARBA" id="ARBA00022989"/>
    </source>
</evidence>
<dbReference type="GO" id="GO:0044781">
    <property type="term" value="P:bacterial-type flagellum organization"/>
    <property type="evidence" value="ECO:0007669"/>
    <property type="project" value="InterPro"/>
</dbReference>
<dbReference type="RefSeq" id="WP_148986496.1">
    <property type="nucleotide sequence ID" value="NZ_VTEV01000001.1"/>
</dbReference>
<dbReference type="Pfam" id="PF04347">
    <property type="entry name" value="FliO"/>
    <property type="match status" value="1"/>
</dbReference>
<keyword evidence="5 7" id="KW-0472">Membrane</keyword>
<feature type="region of interest" description="Disordered" evidence="6">
    <location>
        <begin position="36"/>
        <end position="59"/>
    </location>
</feature>
<feature type="transmembrane region" description="Helical" evidence="7">
    <location>
        <begin position="71"/>
        <end position="92"/>
    </location>
</feature>
<organism evidence="9 10">
    <name type="scientific">Sutcliffiella horikoshii</name>
    <dbReference type="NCBI Taxonomy" id="79883"/>
    <lineage>
        <taxon>Bacteria</taxon>
        <taxon>Bacillati</taxon>
        <taxon>Bacillota</taxon>
        <taxon>Bacilli</taxon>
        <taxon>Bacillales</taxon>
        <taxon>Bacillaceae</taxon>
        <taxon>Sutcliffiella</taxon>
    </lineage>
</organism>
<keyword evidence="2" id="KW-1003">Cell membrane</keyword>
<accession>A0A5D4T8N7</accession>
<evidence type="ECO:0000256" key="8">
    <source>
        <dbReference type="SAM" id="SignalP"/>
    </source>
</evidence>
<evidence type="ECO:0000256" key="1">
    <source>
        <dbReference type="ARBA" id="ARBA00004236"/>
    </source>
</evidence>
<dbReference type="OrthoDB" id="2376965at2"/>
<reference evidence="9 10" key="1">
    <citation type="submission" date="2019-08" db="EMBL/GenBank/DDBJ databases">
        <title>Bacillus genomes from the desert of Cuatro Cienegas, Coahuila.</title>
        <authorList>
            <person name="Olmedo-Alvarez G."/>
        </authorList>
    </citation>
    <scope>NUCLEOTIDE SEQUENCE [LARGE SCALE GENOMIC DNA]</scope>
    <source>
        <strain evidence="9 10">CH28_1T</strain>
    </source>
</reference>
<keyword evidence="9" id="KW-0969">Cilium</keyword>
<evidence type="ECO:0000313" key="9">
    <source>
        <dbReference type="EMBL" id="TYS70586.1"/>
    </source>
</evidence>
<comment type="caution">
    <text evidence="9">The sequence shown here is derived from an EMBL/GenBank/DDBJ whole genome shotgun (WGS) entry which is preliminary data.</text>
</comment>
<keyword evidence="3 7" id="KW-0812">Transmembrane</keyword>
<dbReference type="GO" id="GO:0016020">
    <property type="term" value="C:membrane"/>
    <property type="evidence" value="ECO:0007669"/>
    <property type="project" value="InterPro"/>
</dbReference>
<evidence type="ECO:0000256" key="3">
    <source>
        <dbReference type="ARBA" id="ARBA00022692"/>
    </source>
</evidence>
<proteinExistence type="predicted"/>
<evidence type="ECO:0000256" key="7">
    <source>
        <dbReference type="SAM" id="Phobius"/>
    </source>
</evidence>
<protein>
    <submittedName>
        <fullName evidence="9">Flagella biosynthesis protein FliZ</fullName>
    </submittedName>
</protein>
<sequence length="218" mass="24534">MYANKILRSLLVMVFLFSLPMTGFANGLENSVKNQYEEPKTDQTEGERNTPSEGDKDILEQKPPSVSFFDFIQMIFALLFVLALLYGALKLINNRNKLDSGRSVENIGGTNLGNNKSLQLVKVGNSVLVVGVGDSINLLKEITDEQEREQLIQSYRDRSENLAINTDRLSSLVEKLKSMKKTKSKSSFSSLLQDQLGQLSKDRKTKLTEMDDKKEYGQ</sequence>